<dbReference type="InterPro" id="IPR008930">
    <property type="entry name" value="Terpenoid_cyclase/PrenylTrfase"/>
</dbReference>
<dbReference type="AlphaFoldDB" id="A0A5C8PCY8"/>
<protein>
    <recommendedName>
        <fullName evidence="3">Methylaspartate ammonia-lyase</fullName>
    </recommendedName>
</protein>
<sequence length="416" mass="43361">MLAGGARTGHAAPTAPVLARELCAALATSVDATATGAGPLFIASYQPGPKEREVPLALRSTAFTYDNALAIIALVACGDTDRARRIGAAFVHALDNDRSFRDGRVRNAYRAGAVRTNEAALLPGWWDAAAARWAEDPYQDGSATGNVAWVALASLTLHQATGNTDDLAVARRALGWIESHTRAAGGVGFTGGLYGYDPAQVRLGWASTEHNVDIAAAAGWHARISGDARMADMAKAARGFLDAALAGDIGCFVLGTVPAFPGADLAAGPLPLGPMADAGHLALDTQLWPHLLLDAAPAWSPTLGCVERRFAVPGGYDFDNDRDGLWVEGTAQAALTLQATGHPARAAELLAGLRAHRAAGGWLLATPAARLTTGLTIGPDSRTPDFFYFNRPHLGATAWTALAALGWNPFTGRHAR</sequence>
<comment type="caution">
    <text evidence="1">The sequence shown here is derived from an EMBL/GenBank/DDBJ whole genome shotgun (WGS) entry which is preliminary data.</text>
</comment>
<organism evidence="1 2">
    <name type="scientific">Vineibacter terrae</name>
    <dbReference type="NCBI Taxonomy" id="2586908"/>
    <lineage>
        <taxon>Bacteria</taxon>
        <taxon>Pseudomonadati</taxon>
        <taxon>Pseudomonadota</taxon>
        <taxon>Alphaproteobacteria</taxon>
        <taxon>Hyphomicrobiales</taxon>
        <taxon>Vineibacter</taxon>
    </lineage>
</organism>
<dbReference type="EMBL" id="VDUZ01000044">
    <property type="protein sequence ID" value="TXL71411.1"/>
    <property type="molecule type" value="Genomic_DNA"/>
</dbReference>
<dbReference type="RefSeq" id="WP_147850771.1">
    <property type="nucleotide sequence ID" value="NZ_VDUZ01000044.1"/>
</dbReference>
<dbReference type="SUPFAM" id="SSF48239">
    <property type="entry name" value="Terpenoid cyclases/Protein prenyltransferases"/>
    <property type="match status" value="1"/>
</dbReference>
<evidence type="ECO:0008006" key="3">
    <source>
        <dbReference type="Google" id="ProtNLM"/>
    </source>
</evidence>
<evidence type="ECO:0000313" key="1">
    <source>
        <dbReference type="EMBL" id="TXL71411.1"/>
    </source>
</evidence>
<evidence type="ECO:0000313" key="2">
    <source>
        <dbReference type="Proteomes" id="UP000321638"/>
    </source>
</evidence>
<reference evidence="1 2" key="1">
    <citation type="submission" date="2019-06" db="EMBL/GenBank/DDBJ databases">
        <title>New taxonomy in bacterial strain CC-CFT640, isolated from vineyard.</title>
        <authorList>
            <person name="Lin S.-Y."/>
            <person name="Tsai C.-F."/>
            <person name="Young C.-C."/>
        </authorList>
    </citation>
    <scope>NUCLEOTIDE SEQUENCE [LARGE SCALE GENOMIC DNA]</scope>
    <source>
        <strain evidence="1 2">CC-CFT640</strain>
    </source>
</reference>
<accession>A0A5C8PCY8</accession>
<gene>
    <name evidence="1" type="ORF">FHP25_30220</name>
</gene>
<name>A0A5C8PCY8_9HYPH</name>
<keyword evidence="2" id="KW-1185">Reference proteome</keyword>
<dbReference type="OrthoDB" id="1171174at2"/>
<dbReference type="Proteomes" id="UP000321638">
    <property type="component" value="Unassembled WGS sequence"/>
</dbReference>
<proteinExistence type="predicted"/>